<dbReference type="Pfam" id="PF01297">
    <property type="entry name" value="ZnuA"/>
    <property type="match status" value="1"/>
</dbReference>
<evidence type="ECO:0000313" key="7">
    <source>
        <dbReference type="Proteomes" id="UP001056708"/>
    </source>
</evidence>
<dbReference type="PANTHER" id="PTHR42953">
    <property type="entry name" value="HIGH-AFFINITY ZINC UPTAKE SYSTEM PROTEIN ZNUA-RELATED"/>
    <property type="match status" value="1"/>
</dbReference>
<evidence type="ECO:0000256" key="5">
    <source>
        <dbReference type="SAM" id="MobiDB-lite"/>
    </source>
</evidence>
<keyword evidence="3" id="KW-0732">Signal</keyword>
<dbReference type="SUPFAM" id="SSF53807">
    <property type="entry name" value="Helical backbone' metal receptor"/>
    <property type="match status" value="1"/>
</dbReference>
<dbReference type="InterPro" id="IPR050492">
    <property type="entry name" value="Bact_metal-bind_prot9"/>
</dbReference>
<name>A0ABY5AT52_9CYAN</name>
<dbReference type="PANTHER" id="PTHR42953:SF3">
    <property type="entry name" value="HIGH-AFFINITY ZINC UPTAKE SYSTEM PROTEIN ZNUA"/>
    <property type="match status" value="1"/>
</dbReference>
<sequence>MKSFLPLQQLMGVSRRAARPLCAIAASVTLVGLGGCAAESEDPTQAALGDGETEELRVMTTFMPITQFTKAVAGDRADVVQLLPLGVDPHDYQARPAEVQALGEADVLVKNGLEMEFFLDSLIANAENPDLLIIDTSEGVALLSNEETGGHHHHHDHDHDHGHDHDHDHGHSHDHDHDHDHDHGHSHDHDHDHDHDHGHSHDHGDGHHHHHHGEYNPHIWLDPQRAIQQVENIRDGLISADPDGEPEYTANAAAFIDQLRDLDEEISDALAPFAGGTFVVFHDFAPYFAERYNLETDFLVDVPASNPSPGDVQRIADQVAQTNLKTLLAEPQAGEDTFAALAGDLGVNVSIFSPMEIATRPEDLQPDAYLRMMRQNLANLKEAFGASAQSWWYLEVPELAVASH</sequence>
<feature type="compositionally biased region" description="Basic and acidic residues" evidence="5">
    <location>
        <begin position="157"/>
        <end position="205"/>
    </location>
</feature>
<dbReference type="Gene3D" id="3.40.50.1980">
    <property type="entry name" value="Nitrogenase molybdenum iron protein domain"/>
    <property type="match status" value="3"/>
</dbReference>
<keyword evidence="2 4" id="KW-0813">Transport</keyword>
<evidence type="ECO:0000256" key="1">
    <source>
        <dbReference type="ARBA" id="ARBA00011028"/>
    </source>
</evidence>
<dbReference type="EMBL" id="CP098611">
    <property type="protein sequence ID" value="USR91941.1"/>
    <property type="molecule type" value="Genomic_DNA"/>
</dbReference>
<gene>
    <name evidence="6" type="ORF">NEA10_04235</name>
</gene>
<keyword evidence="7" id="KW-1185">Reference proteome</keyword>
<dbReference type="InterPro" id="IPR006129">
    <property type="entry name" value="AdhesinB"/>
</dbReference>
<dbReference type="InterPro" id="IPR006127">
    <property type="entry name" value="ZnuA-like"/>
</dbReference>
<dbReference type="Proteomes" id="UP001056708">
    <property type="component" value="Chromosome"/>
</dbReference>
<evidence type="ECO:0000313" key="6">
    <source>
        <dbReference type="EMBL" id="USR91941.1"/>
    </source>
</evidence>
<organism evidence="6 7">
    <name type="scientific">Phormidium yuhuli AB48</name>
    <dbReference type="NCBI Taxonomy" id="2940671"/>
    <lineage>
        <taxon>Bacteria</taxon>
        <taxon>Bacillati</taxon>
        <taxon>Cyanobacteriota</taxon>
        <taxon>Cyanophyceae</taxon>
        <taxon>Oscillatoriophycideae</taxon>
        <taxon>Oscillatoriales</taxon>
        <taxon>Oscillatoriaceae</taxon>
        <taxon>Phormidium</taxon>
        <taxon>Phormidium yuhuli</taxon>
    </lineage>
</organism>
<dbReference type="PRINTS" id="PR00690">
    <property type="entry name" value="ADHESNFAMILY"/>
</dbReference>
<accession>A0ABY5AT52</accession>
<comment type="similarity">
    <text evidence="1 4">Belongs to the bacterial solute-binding protein 9 family.</text>
</comment>
<dbReference type="RefSeq" id="WP_252663987.1">
    <property type="nucleotide sequence ID" value="NZ_CP098611.1"/>
</dbReference>
<evidence type="ECO:0000256" key="3">
    <source>
        <dbReference type="ARBA" id="ARBA00022729"/>
    </source>
</evidence>
<dbReference type="PRINTS" id="PR00691">
    <property type="entry name" value="ADHESINB"/>
</dbReference>
<evidence type="ECO:0000256" key="4">
    <source>
        <dbReference type="RuleBase" id="RU003512"/>
    </source>
</evidence>
<proteinExistence type="inferred from homology"/>
<protein>
    <submittedName>
        <fullName evidence="6">Zinc ABC transporter substrate-binding protein</fullName>
    </submittedName>
</protein>
<evidence type="ECO:0000256" key="2">
    <source>
        <dbReference type="ARBA" id="ARBA00022448"/>
    </source>
</evidence>
<dbReference type="InterPro" id="IPR006128">
    <property type="entry name" value="Lipoprotein_PsaA-like"/>
</dbReference>
<feature type="region of interest" description="Disordered" evidence="5">
    <location>
        <begin position="147"/>
        <end position="217"/>
    </location>
</feature>
<reference evidence="6" key="1">
    <citation type="submission" date="2022-06" db="EMBL/GenBank/DDBJ databases">
        <title>Genome sequence of Phormidium yuhuli AB48 isolated from an industrial photobioreactor environment.</title>
        <authorList>
            <person name="Qiu Y."/>
            <person name="Noonan A.J.C."/>
            <person name="Dofher K."/>
            <person name="Koch M."/>
            <person name="Kieft B."/>
            <person name="Lin X."/>
            <person name="Ziels R.M."/>
            <person name="Hallam S.J."/>
        </authorList>
    </citation>
    <scope>NUCLEOTIDE SEQUENCE</scope>
    <source>
        <strain evidence="6">AB48</strain>
    </source>
</reference>